<feature type="transmembrane region" description="Helical" evidence="6">
    <location>
        <begin position="206"/>
        <end position="233"/>
    </location>
</feature>
<feature type="transmembrane region" description="Helical" evidence="6">
    <location>
        <begin position="276"/>
        <end position="295"/>
    </location>
</feature>
<sequence length="340" mass="36960">MLHLPIANADVNGWALLLLGFFVGVLGGFFGTGGAYIITPSLHIFGFPMAFAIGTDIAHIFGKSIVASFKHALLRHVDFKLGLMMGLLGMIGVSLGKQAILYLEKIGQVGPIVRIVYMVLLFSLGLFMLKDYYWYSRLSEIQKESIERKPSRVVLWIRGLRLGPYISFPTSGVKNISIWIVVFLSISIGFISGFLGVGGGFVRVPILIYCLGLPTVMAVGTDLFAILITNSWGTYIYAMSGKVEIIGALVMLVGAAVGIQIGSAATGYVKGMKIRFYFGVTLVLAGVAVVLRHLLMPTLAGYLMLSSAAILSSLIIFMLIRAVAEERYRSKEEVYDKPKA</sequence>
<dbReference type="OrthoDB" id="9774385at2"/>
<evidence type="ECO:0000256" key="1">
    <source>
        <dbReference type="ARBA" id="ARBA00004141"/>
    </source>
</evidence>
<reference evidence="8" key="1">
    <citation type="submission" date="2016-11" db="EMBL/GenBank/DDBJ databases">
        <authorList>
            <person name="Varghese N."/>
            <person name="Submissions S."/>
        </authorList>
    </citation>
    <scope>NUCLEOTIDE SEQUENCE [LARGE SCALE GENOMIC DNA]</scope>
    <source>
        <strain evidence="8">DSM 10349</strain>
    </source>
</reference>
<keyword evidence="3 6" id="KW-0812">Transmembrane</keyword>
<evidence type="ECO:0000256" key="5">
    <source>
        <dbReference type="ARBA" id="ARBA00023136"/>
    </source>
</evidence>
<dbReference type="PANTHER" id="PTHR43701">
    <property type="entry name" value="MEMBRANE TRANSPORTER PROTEIN MJ0441-RELATED"/>
    <property type="match status" value="1"/>
</dbReference>
<dbReference type="InterPro" id="IPR051598">
    <property type="entry name" value="TSUP/Inactive_protease-like"/>
</dbReference>
<gene>
    <name evidence="7" type="ORF">SAMN02745123_03305</name>
</gene>
<comment type="similarity">
    <text evidence="2 6">Belongs to the 4-toluene sulfonate uptake permease (TSUP) (TC 2.A.102) family.</text>
</comment>
<keyword evidence="4 6" id="KW-1133">Transmembrane helix</keyword>
<feature type="transmembrane region" description="Helical" evidence="6">
    <location>
        <begin position="44"/>
        <end position="62"/>
    </location>
</feature>
<evidence type="ECO:0000256" key="4">
    <source>
        <dbReference type="ARBA" id="ARBA00022989"/>
    </source>
</evidence>
<feature type="transmembrane region" description="Helical" evidence="6">
    <location>
        <begin position="245"/>
        <end position="269"/>
    </location>
</feature>
<name>A0A1M6VRB0_9FIRM</name>
<dbReference type="RefSeq" id="WP_072916558.1">
    <property type="nucleotide sequence ID" value="NZ_FRAR01000026.1"/>
</dbReference>
<feature type="transmembrane region" description="Helical" evidence="6">
    <location>
        <begin position="176"/>
        <end position="199"/>
    </location>
</feature>
<evidence type="ECO:0000313" key="8">
    <source>
        <dbReference type="Proteomes" id="UP000183997"/>
    </source>
</evidence>
<feature type="transmembrane region" description="Helical" evidence="6">
    <location>
        <begin position="83"/>
        <end position="103"/>
    </location>
</feature>
<keyword evidence="8" id="KW-1185">Reference proteome</keyword>
<dbReference type="GO" id="GO:0005886">
    <property type="term" value="C:plasma membrane"/>
    <property type="evidence" value="ECO:0007669"/>
    <property type="project" value="UniProtKB-SubCell"/>
</dbReference>
<accession>A0A1M6VRB0</accession>
<feature type="transmembrane region" description="Helical" evidence="6">
    <location>
        <begin position="12"/>
        <end position="38"/>
    </location>
</feature>
<dbReference type="EMBL" id="FRAR01000026">
    <property type="protein sequence ID" value="SHK84020.1"/>
    <property type="molecule type" value="Genomic_DNA"/>
</dbReference>
<comment type="subcellular location">
    <subcellularLocation>
        <location evidence="6">Cell membrane</location>
        <topology evidence="6">Multi-pass membrane protein</topology>
    </subcellularLocation>
    <subcellularLocation>
        <location evidence="1">Membrane</location>
        <topology evidence="1">Multi-pass membrane protein</topology>
    </subcellularLocation>
</comment>
<keyword evidence="6" id="KW-1003">Cell membrane</keyword>
<dbReference type="PANTHER" id="PTHR43701:SF12">
    <property type="entry name" value="MEMBRANE TRANSPORTER PROTEIN YTNM-RELATED"/>
    <property type="match status" value="1"/>
</dbReference>
<dbReference type="AlphaFoldDB" id="A0A1M6VRB0"/>
<evidence type="ECO:0000256" key="6">
    <source>
        <dbReference type="RuleBase" id="RU363041"/>
    </source>
</evidence>
<proteinExistence type="inferred from homology"/>
<dbReference type="InterPro" id="IPR002781">
    <property type="entry name" value="TM_pro_TauE-like"/>
</dbReference>
<feature type="transmembrane region" description="Helical" evidence="6">
    <location>
        <begin position="115"/>
        <end position="133"/>
    </location>
</feature>
<dbReference type="STRING" id="1121421.SAMN02745123_03305"/>
<evidence type="ECO:0000256" key="2">
    <source>
        <dbReference type="ARBA" id="ARBA00009142"/>
    </source>
</evidence>
<dbReference type="Pfam" id="PF01925">
    <property type="entry name" value="TauE"/>
    <property type="match status" value="1"/>
</dbReference>
<keyword evidence="5 6" id="KW-0472">Membrane</keyword>
<feature type="transmembrane region" description="Helical" evidence="6">
    <location>
        <begin position="301"/>
        <end position="320"/>
    </location>
</feature>
<protein>
    <recommendedName>
        <fullName evidence="6">Probable membrane transporter protein</fullName>
    </recommendedName>
</protein>
<evidence type="ECO:0000256" key="3">
    <source>
        <dbReference type="ARBA" id="ARBA00022692"/>
    </source>
</evidence>
<dbReference type="Proteomes" id="UP000183997">
    <property type="component" value="Unassembled WGS sequence"/>
</dbReference>
<organism evidence="7 8">
    <name type="scientific">Desulforamulus aeronauticus DSM 10349</name>
    <dbReference type="NCBI Taxonomy" id="1121421"/>
    <lineage>
        <taxon>Bacteria</taxon>
        <taxon>Bacillati</taxon>
        <taxon>Bacillota</taxon>
        <taxon>Clostridia</taxon>
        <taxon>Eubacteriales</taxon>
        <taxon>Peptococcaceae</taxon>
        <taxon>Desulforamulus</taxon>
    </lineage>
</organism>
<evidence type="ECO:0000313" key="7">
    <source>
        <dbReference type="EMBL" id="SHK84020.1"/>
    </source>
</evidence>